<dbReference type="EMBL" id="CYRY02006841">
    <property type="protein sequence ID" value="VCW75520.1"/>
    <property type="molecule type" value="Genomic_DNA"/>
</dbReference>
<organism evidence="1 2">
    <name type="scientific">Gulo gulo</name>
    <name type="common">Wolverine</name>
    <name type="synonym">Gluton</name>
    <dbReference type="NCBI Taxonomy" id="48420"/>
    <lineage>
        <taxon>Eukaryota</taxon>
        <taxon>Metazoa</taxon>
        <taxon>Chordata</taxon>
        <taxon>Craniata</taxon>
        <taxon>Vertebrata</taxon>
        <taxon>Euteleostomi</taxon>
        <taxon>Mammalia</taxon>
        <taxon>Eutheria</taxon>
        <taxon>Laurasiatheria</taxon>
        <taxon>Carnivora</taxon>
        <taxon>Caniformia</taxon>
        <taxon>Musteloidea</taxon>
        <taxon>Mustelidae</taxon>
        <taxon>Guloninae</taxon>
        <taxon>Gulo</taxon>
    </lineage>
</organism>
<proteinExistence type="predicted"/>
<dbReference type="AlphaFoldDB" id="A0A9X9PXJ9"/>
<name>A0A9X9PXJ9_GULGU</name>
<evidence type="ECO:0000313" key="2">
    <source>
        <dbReference type="Proteomes" id="UP000269945"/>
    </source>
</evidence>
<dbReference type="Proteomes" id="UP000269945">
    <property type="component" value="Unassembled WGS sequence"/>
</dbReference>
<keyword evidence="2" id="KW-1185">Reference proteome</keyword>
<sequence length="46" mass="5376">MLLNVYSDRFLGSRREFLASKMTVEQIPCGEPRGRNRVRKNPNLLL</sequence>
<gene>
    <name evidence="1" type="ORF">BN2614_LOCUS1</name>
</gene>
<evidence type="ECO:0000313" key="1">
    <source>
        <dbReference type="EMBL" id="VCW75520.1"/>
    </source>
</evidence>
<reference evidence="1 2" key="1">
    <citation type="submission" date="2018-10" db="EMBL/GenBank/DDBJ databases">
        <authorList>
            <person name="Ekblom R."/>
            <person name="Jareborg N."/>
        </authorList>
    </citation>
    <scope>NUCLEOTIDE SEQUENCE [LARGE SCALE GENOMIC DNA]</scope>
    <source>
        <tissue evidence="1">Muscle</tissue>
    </source>
</reference>
<protein>
    <submittedName>
        <fullName evidence="1">Uncharacterized protein</fullName>
    </submittedName>
</protein>
<comment type="caution">
    <text evidence="1">The sequence shown here is derived from an EMBL/GenBank/DDBJ whole genome shotgun (WGS) entry which is preliminary data.</text>
</comment>
<accession>A0A9X9PXJ9</accession>